<dbReference type="AlphaFoldDB" id="A0A1F5NW75"/>
<evidence type="ECO:0000313" key="2">
    <source>
        <dbReference type="EMBL" id="OGE81824.1"/>
    </source>
</evidence>
<accession>A0A1F5NW75</accession>
<feature type="compositionally biased region" description="Polar residues" evidence="1">
    <location>
        <begin position="32"/>
        <end position="41"/>
    </location>
</feature>
<protein>
    <submittedName>
        <fullName evidence="2">Uncharacterized protein</fullName>
    </submittedName>
</protein>
<evidence type="ECO:0000313" key="3">
    <source>
        <dbReference type="Proteomes" id="UP000177912"/>
    </source>
</evidence>
<gene>
    <name evidence="2" type="ORF">A2826_02520</name>
</gene>
<evidence type="ECO:0000256" key="1">
    <source>
        <dbReference type="SAM" id="MobiDB-lite"/>
    </source>
</evidence>
<dbReference type="Proteomes" id="UP000177912">
    <property type="component" value="Unassembled WGS sequence"/>
</dbReference>
<name>A0A1F5NW75_9BACT</name>
<feature type="region of interest" description="Disordered" evidence="1">
    <location>
        <begin position="27"/>
        <end position="64"/>
    </location>
</feature>
<comment type="caution">
    <text evidence="2">The sequence shown here is derived from an EMBL/GenBank/DDBJ whole genome shotgun (WGS) entry which is preliminary data.</text>
</comment>
<sequence length="64" mass="7138">MLQGVMFVPRPLPPGESDQIRQEVADIDNERGYSTISQMVDQSERRKGQRLGLTPEAESSPPDP</sequence>
<reference evidence="2 3" key="1">
    <citation type="journal article" date="2016" name="Nat. Commun.">
        <title>Thousands of microbial genomes shed light on interconnected biogeochemical processes in an aquifer system.</title>
        <authorList>
            <person name="Anantharaman K."/>
            <person name="Brown C.T."/>
            <person name="Hug L.A."/>
            <person name="Sharon I."/>
            <person name="Castelle C.J."/>
            <person name="Probst A.J."/>
            <person name="Thomas B.C."/>
            <person name="Singh A."/>
            <person name="Wilkins M.J."/>
            <person name="Karaoz U."/>
            <person name="Brodie E.L."/>
            <person name="Williams K.H."/>
            <person name="Hubbard S.S."/>
            <person name="Banfield J.F."/>
        </authorList>
    </citation>
    <scope>NUCLEOTIDE SEQUENCE [LARGE SCALE GENOMIC DNA]</scope>
</reference>
<organism evidence="2 3">
    <name type="scientific">Candidatus Doudnabacteria bacterium RIFCSPHIGHO2_01_FULL_43_23</name>
    <dbReference type="NCBI Taxonomy" id="1817822"/>
    <lineage>
        <taxon>Bacteria</taxon>
        <taxon>Candidatus Doudnaibacteriota</taxon>
    </lineage>
</organism>
<proteinExistence type="predicted"/>
<dbReference type="EMBL" id="MFEI01000002">
    <property type="protein sequence ID" value="OGE81824.1"/>
    <property type="molecule type" value="Genomic_DNA"/>
</dbReference>